<sequence>MSLVACCALGAGCGDADRFTADKLVLAEQQVVPTHAQQVSNVLHEVFGSPSEPRVPDQLADLLDLSQLQQAAGRVASNRPGHTLGLYRRHCAVCHGLSGDGRGPAALYESPYPRDYRAGVFKFKSTYRGVPPTDADLAATLRFGLPGTAMPSFELLPPEEIGALVQYIKYLAIRGELERSLVRHVGEEFDFDPVTGEASDETRLDWSEEETRELVLDEVLPRIARRWRDAPDSIVPVDESLAGADPPSAAEVEAGRQLFHDARRANCVKCHGQNGAGGVNVVDFSDWDKRTHEFIAQTDRLAASRETLTSRMAGTAPARRGLLEKQLAELNAEIGHREQFQDALLPPRVADPRRLAPGALRGVRSRADLFRIISQGVAGTPMPAVGATDPGGVGALTDEEIWRLVAYVQSLTGGIHD</sequence>
<dbReference type="Gene3D" id="1.10.760.10">
    <property type="entry name" value="Cytochrome c-like domain"/>
    <property type="match status" value="3"/>
</dbReference>
<comment type="caution">
    <text evidence="8">The sequence shown here is derived from an EMBL/GenBank/DDBJ whole genome shotgun (WGS) entry which is preliminary data.</text>
</comment>
<feature type="domain" description="Cytochrome c" evidence="7">
    <location>
        <begin position="250"/>
        <end position="412"/>
    </location>
</feature>
<keyword evidence="4" id="KW-0249">Electron transport</keyword>
<evidence type="ECO:0000256" key="5">
    <source>
        <dbReference type="ARBA" id="ARBA00023004"/>
    </source>
</evidence>
<dbReference type="PANTHER" id="PTHR37823">
    <property type="entry name" value="CYTOCHROME C-553-LIKE"/>
    <property type="match status" value="1"/>
</dbReference>
<keyword evidence="3 6" id="KW-0479">Metal-binding</keyword>
<organism evidence="8 9">
    <name type="scientific">Posidoniimonas corsicana</name>
    <dbReference type="NCBI Taxonomy" id="1938618"/>
    <lineage>
        <taxon>Bacteria</taxon>
        <taxon>Pseudomonadati</taxon>
        <taxon>Planctomycetota</taxon>
        <taxon>Planctomycetia</taxon>
        <taxon>Pirellulales</taxon>
        <taxon>Lacipirellulaceae</taxon>
        <taxon>Posidoniimonas</taxon>
    </lineage>
</organism>
<evidence type="ECO:0000256" key="2">
    <source>
        <dbReference type="ARBA" id="ARBA00022617"/>
    </source>
</evidence>
<dbReference type="EMBL" id="SIHJ01000002">
    <property type="protein sequence ID" value="TWT33574.1"/>
    <property type="molecule type" value="Genomic_DNA"/>
</dbReference>
<evidence type="ECO:0000256" key="6">
    <source>
        <dbReference type="PROSITE-ProRule" id="PRU00433"/>
    </source>
</evidence>
<keyword evidence="9" id="KW-1185">Reference proteome</keyword>
<dbReference type="GO" id="GO:0009055">
    <property type="term" value="F:electron transfer activity"/>
    <property type="evidence" value="ECO:0007669"/>
    <property type="project" value="InterPro"/>
</dbReference>
<dbReference type="PROSITE" id="PS51007">
    <property type="entry name" value="CYTC"/>
    <property type="match status" value="2"/>
</dbReference>
<keyword evidence="1" id="KW-0813">Transport</keyword>
<protein>
    <submittedName>
        <fullName evidence="8">Cytochrome c</fullName>
    </submittedName>
</protein>
<evidence type="ECO:0000256" key="4">
    <source>
        <dbReference type="ARBA" id="ARBA00022982"/>
    </source>
</evidence>
<dbReference type="Pfam" id="PF13442">
    <property type="entry name" value="Cytochrome_CBB3"/>
    <property type="match status" value="1"/>
</dbReference>
<dbReference type="AlphaFoldDB" id="A0A5C5V4V7"/>
<dbReference type="InterPro" id="IPR009056">
    <property type="entry name" value="Cyt_c-like_dom"/>
</dbReference>
<name>A0A5C5V4V7_9BACT</name>
<dbReference type="SUPFAM" id="SSF46626">
    <property type="entry name" value="Cytochrome c"/>
    <property type="match status" value="3"/>
</dbReference>
<evidence type="ECO:0000256" key="3">
    <source>
        <dbReference type="ARBA" id="ARBA00022723"/>
    </source>
</evidence>
<gene>
    <name evidence="8" type="ORF">KOR34_34060</name>
</gene>
<dbReference type="InterPro" id="IPR036909">
    <property type="entry name" value="Cyt_c-like_dom_sf"/>
</dbReference>
<accession>A0A5C5V4V7</accession>
<dbReference type="InterPro" id="IPR051811">
    <property type="entry name" value="Cytochrome_c550/c551-like"/>
</dbReference>
<feature type="domain" description="Cytochrome c" evidence="7">
    <location>
        <begin position="68"/>
        <end position="172"/>
    </location>
</feature>
<evidence type="ECO:0000259" key="7">
    <source>
        <dbReference type="PROSITE" id="PS51007"/>
    </source>
</evidence>
<dbReference type="Proteomes" id="UP000316714">
    <property type="component" value="Unassembled WGS sequence"/>
</dbReference>
<dbReference type="GO" id="GO:0020037">
    <property type="term" value="F:heme binding"/>
    <property type="evidence" value="ECO:0007669"/>
    <property type="project" value="InterPro"/>
</dbReference>
<proteinExistence type="predicted"/>
<dbReference type="Pfam" id="PF00034">
    <property type="entry name" value="Cytochrom_C"/>
    <property type="match status" value="1"/>
</dbReference>
<dbReference type="GO" id="GO:0046872">
    <property type="term" value="F:metal ion binding"/>
    <property type="evidence" value="ECO:0007669"/>
    <property type="project" value="UniProtKB-KW"/>
</dbReference>
<evidence type="ECO:0000313" key="8">
    <source>
        <dbReference type="EMBL" id="TWT33574.1"/>
    </source>
</evidence>
<dbReference type="PANTHER" id="PTHR37823:SF1">
    <property type="entry name" value="CYTOCHROME C-553-LIKE"/>
    <property type="match status" value="1"/>
</dbReference>
<reference evidence="8 9" key="1">
    <citation type="submission" date="2019-02" db="EMBL/GenBank/DDBJ databases">
        <title>Deep-cultivation of Planctomycetes and their phenomic and genomic characterization uncovers novel biology.</title>
        <authorList>
            <person name="Wiegand S."/>
            <person name="Jogler M."/>
            <person name="Boedeker C."/>
            <person name="Pinto D."/>
            <person name="Vollmers J."/>
            <person name="Rivas-Marin E."/>
            <person name="Kohn T."/>
            <person name="Peeters S.H."/>
            <person name="Heuer A."/>
            <person name="Rast P."/>
            <person name="Oberbeckmann S."/>
            <person name="Bunk B."/>
            <person name="Jeske O."/>
            <person name="Meyerdierks A."/>
            <person name="Storesund J.E."/>
            <person name="Kallscheuer N."/>
            <person name="Luecker S."/>
            <person name="Lage O.M."/>
            <person name="Pohl T."/>
            <person name="Merkel B.J."/>
            <person name="Hornburger P."/>
            <person name="Mueller R.-W."/>
            <person name="Bruemmer F."/>
            <person name="Labrenz M."/>
            <person name="Spormann A.M."/>
            <person name="Op Den Camp H."/>
            <person name="Overmann J."/>
            <person name="Amann R."/>
            <person name="Jetten M.S.M."/>
            <person name="Mascher T."/>
            <person name="Medema M.H."/>
            <person name="Devos D.P."/>
            <person name="Kaster A.-K."/>
            <person name="Ovreas L."/>
            <person name="Rohde M."/>
            <person name="Galperin M.Y."/>
            <person name="Jogler C."/>
        </authorList>
    </citation>
    <scope>NUCLEOTIDE SEQUENCE [LARGE SCALE GENOMIC DNA]</scope>
    <source>
        <strain evidence="8 9">KOR34</strain>
    </source>
</reference>
<keyword evidence="2 6" id="KW-0349">Heme</keyword>
<dbReference type="OrthoDB" id="9808312at2"/>
<keyword evidence="5 6" id="KW-0408">Iron</keyword>
<evidence type="ECO:0000313" key="9">
    <source>
        <dbReference type="Proteomes" id="UP000316714"/>
    </source>
</evidence>
<evidence type="ECO:0000256" key="1">
    <source>
        <dbReference type="ARBA" id="ARBA00022448"/>
    </source>
</evidence>